<feature type="compositionally biased region" description="Basic and acidic residues" evidence="1">
    <location>
        <begin position="190"/>
        <end position="209"/>
    </location>
</feature>
<evidence type="ECO:0000313" key="3">
    <source>
        <dbReference type="Proteomes" id="UP001342314"/>
    </source>
</evidence>
<protein>
    <submittedName>
        <fullName evidence="2">Uncharacterized protein</fullName>
    </submittedName>
</protein>
<proteinExistence type="predicted"/>
<gene>
    <name evidence="2" type="ORF">Rhopal_006834-T1</name>
</gene>
<feature type="compositionally biased region" description="Acidic residues" evidence="1">
    <location>
        <begin position="252"/>
        <end position="266"/>
    </location>
</feature>
<dbReference type="EMBL" id="BQKY01000015">
    <property type="protein sequence ID" value="GJN93776.1"/>
    <property type="molecule type" value="Genomic_DNA"/>
</dbReference>
<evidence type="ECO:0000313" key="2">
    <source>
        <dbReference type="EMBL" id="GJN93776.1"/>
    </source>
</evidence>
<feature type="compositionally biased region" description="Low complexity" evidence="1">
    <location>
        <begin position="217"/>
        <end position="230"/>
    </location>
</feature>
<dbReference type="Proteomes" id="UP001342314">
    <property type="component" value="Unassembled WGS sequence"/>
</dbReference>
<reference evidence="2 3" key="1">
    <citation type="submission" date="2021-12" db="EMBL/GenBank/DDBJ databases">
        <title>High titer production of polyol ester of fatty acids by Rhodotorula paludigena BS15 towards product separation-free biomass refinery.</title>
        <authorList>
            <person name="Mano J."/>
            <person name="Ono H."/>
            <person name="Tanaka T."/>
            <person name="Naito K."/>
            <person name="Sushida H."/>
            <person name="Ike M."/>
            <person name="Tokuyasu K."/>
            <person name="Kitaoka M."/>
        </authorList>
    </citation>
    <scope>NUCLEOTIDE SEQUENCE [LARGE SCALE GENOMIC DNA]</scope>
    <source>
        <strain evidence="2 3">BS15</strain>
    </source>
</reference>
<sequence>MQVRRGSAFGRQRALADCCGYVDASHAVASAGPASTSQQKIAYGKAPQGHHVNLDVVVPASPAVESVTFGATNRLNHGRPPGMEANKRPGVLPPAKVATNPGRAADPYDTDRRHPVTETPAKPPTTRASLPAAASPPVQSSAGLAAASAAKSPLSAASPTPRLASRRSDDSSEISSAAAETPVRGSGAGERMDVGKEEKGVAVKEEGMRARLRPRRSIGASSAGDSSSSAQKYARDSDAGVADEDKPSSSSSDDDQLSSASSDDDDTHPPLPLPVPYYAKLLTVFRHATIRAVEAKEADLPAGSHRGRLLGRIINEQLELQPDFEQPMPVPVPGRPKVPIKQLALWASKNGGGWIKALPKLGYKIVVNSEYGSHRVRKNLRARLKASAWYRNGMDTKQWTLDLTDEEQMFWLAAFESEALTFQKV</sequence>
<comment type="caution">
    <text evidence="2">The sequence shown here is derived from an EMBL/GenBank/DDBJ whole genome shotgun (WGS) entry which is preliminary data.</text>
</comment>
<accession>A0AAV5GW98</accession>
<keyword evidence="3" id="KW-1185">Reference proteome</keyword>
<feature type="compositionally biased region" description="Basic and acidic residues" evidence="1">
    <location>
        <begin position="233"/>
        <end position="247"/>
    </location>
</feature>
<organism evidence="2 3">
    <name type="scientific">Rhodotorula paludigena</name>
    <dbReference type="NCBI Taxonomy" id="86838"/>
    <lineage>
        <taxon>Eukaryota</taxon>
        <taxon>Fungi</taxon>
        <taxon>Dikarya</taxon>
        <taxon>Basidiomycota</taxon>
        <taxon>Pucciniomycotina</taxon>
        <taxon>Microbotryomycetes</taxon>
        <taxon>Sporidiobolales</taxon>
        <taxon>Sporidiobolaceae</taxon>
        <taxon>Rhodotorula</taxon>
    </lineage>
</organism>
<dbReference type="AlphaFoldDB" id="A0AAV5GW98"/>
<feature type="compositionally biased region" description="Low complexity" evidence="1">
    <location>
        <begin position="124"/>
        <end position="159"/>
    </location>
</feature>
<evidence type="ECO:0000256" key="1">
    <source>
        <dbReference type="SAM" id="MobiDB-lite"/>
    </source>
</evidence>
<feature type="region of interest" description="Disordered" evidence="1">
    <location>
        <begin position="72"/>
        <end position="272"/>
    </location>
</feature>
<name>A0AAV5GW98_9BASI</name>